<dbReference type="InterPro" id="IPR055170">
    <property type="entry name" value="GFO_IDH_MocA-like_dom"/>
</dbReference>
<reference evidence="3 4" key="1">
    <citation type="submission" date="2020-07" db="EMBL/GenBank/DDBJ databases">
        <title>Thermoactinomyces phylogeny.</title>
        <authorList>
            <person name="Dunlap C."/>
        </authorList>
    </citation>
    <scope>NUCLEOTIDE SEQUENCE [LARGE SCALE GENOMIC DNA]</scope>
    <source>
        <strain evidence="3 4">AMNI-1</strain>
    </source>
</reference>
<evidence type="ECO:0000313" key="3">
    <source>
        <dbReference type="EMBL" id="MBA4601042.1"/>
    </source>
</evidence>
<feature type="domain" description="GFO/IDH/MocA-like oxidoreductase" evidence="2">
    <location>
        <begin position="140"/>
        <end position="249"/>
    </location>
</feature>
<evidence type="ECO:0000259" key="1">
    <source>
        <dbReference type="Pfam" id="PF01408"/>
    </source>
</evidence>
<dbReference type="Gene3D" id="3.30.360.10">
    <property type="entry name" value="Dihydrodipicolinate Reductase, domain 2"/>
    <property type="match status" value="1"/>
</dbReference>
<proteinExistence type="predicted"/>
<dbReference type="Pfam" id="PF22725">
    <property type="entry name" value="GFO_IDH_MocA_C3"/>
    <property type="match status" value="1"/>
</dbReference>
<dbReference type="InterPro" id="IPR036291">
    <property type="entry name" value="NAD(P)-bd_dom_sf"/>
</dbReference>
<dbReference type="SUPFAM" id="SSF51735">
    <property type="entry name" value="NAD(P)-binding Rossmann-fold domains"/>
    <property type="match status" value="1"/>
</dbReference>
<dbReference type="PANTHER" id="PTHR43054">
    <property type="match status" value="1"/>
</dbReference>
<dbReference type="Gene3D" id="3.40.50.720">
    <property type="entry name" value="NAD(P)-binding Rossmann-like Domain"/>
    <property type="match status" value="1"/>
</dbReference>
<gene>
    <name evidence="3" type="ORF">H2C83_01605</name>
</gene>
<dbReference type="GO" id="GO:0000166">
    <property type="term" value="F:nucleotide binding"/>
    <property type="evidence" value="ECO:0007669"/>
    <property type="project" value="InterPro"/>
</dbReference>
<dbReference type="InterPro" id="IPR000683">
    <property type="entry name" value="Gfo/Idh/MocA-like_OxRdtase_N"/>
</dbReference>
<dbReference type="EMBL" id="JACEOL010000003">
    <property type="protein sequence ID" value="MBA4601042.1"/>
    <property type="molecule type" value="Genomic_DNA"/>
</dbReference>
<keyword evidence="4" id="KW-1185">Reference proteome</keyword>
<dbReference type="RefSeq" id="WP_181737116.1">
    <property type="nucleotide sequence ID" value="NZ_JACEOL010000003.1"/>
</dbReference>
<evidence type="ECO:0000259" key="2">
    <source>
        <dbReference type="Pfam" id="PF22725"/>
    </source>
</evidence>
<feature type="domain" description="Gfo/Idh/MocA-like oxidoreductase N-terminal" evidence="1">
    <location>
        <begin position="4"/>
        <end position="119"/>
    </location>
</feature>
<dbReference type="PANTHER" id="PTHR43054:SF1">
    <property type="entry name" value="SCYLLO-INOSITOL 2-DEHYDROGENASE (NADP(+)) IOLU"/>
    <property type="match status" value="1"/>
</dbReference>
<dbReference type="Pfam" id="PF01408">
    <property type="entry name" value="GFO_IDH_MocA"/>
    <property type="match status" value="1"/>
</dbReference>
<sequence length="329" mass="36893">MKKIRFAVIGTSVITKKFLEAASLCSQFEFAAVYSRNAEKGRAFVQNMGNIRVYDSLEDLACSRDIDAVYIASPTCCHASQSILMLENGKHVLCEKPVASNFREWRNMRKVSGENKVILLEAMRPVFNPGFQIIKKNLAKLGQIRKVNFNYCQYSSRYDKFKNGIIENAFRPELSNGALMDIGVYPVEVMAGLFGKPKHIAAHGYIIPGSIDGMGSITATYEGMQADLVYSKISDSHLPCEIQGEKGTMYFNSITGLEDIRIRYRNGYEEKYSADTNQHDMIYEVEGFIDMIAGKRLAKEYNDISSISLEILDQARELIGIVFPADASC</sequence>
<accession>A0A7W2AQ87</accession>
<organism evidence="3 4">
    <name type="scientific">Thermoactinomyces mirandus</name>
    <dbReference type="NCBI Taxonomy" id="2756294"/>
    <lineage>
        <taxon>Bacteria</taxon>
        <taxon>Bacillati</taxon>
        <taxon>Bacillota</taxon>
        <taxon>Bacilli</taxon>
        <taxon>Bacillales</taxon>
        <taxon>Thermoactinomycetaceae</taxon>
        <taxon>Thermoactinomyces</taxon>
    </lineage>
</organism>
<comment type="caution">
    <text evidence="3">The sequence shown here is derived from an EMBL/GenBank/DDBJ whole genome shotgun (WGS) entry which is preliminary data.</text>
</comment>
<protein>
    <submittedName>
        <fullName evidence="3">Gfo/Idh/MocA family oxidoreductase</fullName>
    </submittedName>
</protein>
<dbReference type="AlphaFoldDB" id="A0A7W2AQ87"/>
<dbReference type="SUPFAM" id="SSF55347">
    <property type="entry name" value="Glyceraldehyde-3-phosphate dehydrogenase-like, C-terminal domain"/>
    <property type="match status" value="1"/>
</dbReference>
<dbReference type="Proteomes" id="UP000538292">
    <property type="component" value="Unassembled WGS sequence"/>
</dbReference>
<evidence type="ECO:0000313" key="4">
    <source>
        <dbReference type="Proteomes" id="UP000538292"/>
    </source>
</evidence>
<name>A0A7W2AQ87_9BACL</name>